<gene>
    <name evidence="2" type="ORF">BG006_009550</name>
</gene>
<evidence type="ECO:0000313" key="2">
    <source>
        <dbReference type="EMBL" id="KAF9336139.1"/>
    </source>
</evidence>
<dbReference type="Proteomes" id="UP000696485">
    <property type="component" value="Unassembled WGS sequence"/>
</dbReference>
<evidence type="ECO:0000313" key="3">
    <source>
        <dbReference type="Proteomes" id="UP000696485"/>
    </source>
</evidence>
<evidence type="ECO:0000256" key="1">
    <source>
        <dbReference type="SAM" id="SignalP"/>
    </source>
</evidence>
<organism evidence="2 3">
    <name type="scientific">Podila minutissima</name>
    <dbReference type="NCBI Taxonomy" id="64525"/>
    <lineage>
        <taxon>Eukaryota</taxon>
        <taxon>Fungi</taxon>
        <taxon>Fungi incertae sedis</taxon>
        <taxon>Mucoromycota</taxon>
        <taxon>Mortierellomycotina</taxon>
        <taxon>Mortierellomycetes</taxon>
        <taxon>Mortierellales</taxon>
        <taxon>Mortierellaceae</taxon>
        <taxon>Podila</taxon>
    </lineage>
</organism>
<feature type="chain" id="PRO_5040161478" evidence="1">
    <location>
        <begin position="25"/>
        <end position="197"/>
    </location>
</feature>
<keyword evidence="1" id="KW-0732">Signal</keyword>
<accession>A0A9P5SUY1</accession>
<keyword evidence="3" id="KW-1185">Reference proteome</keyword>
<name>A0A9P5SUY1_9FUNG</name>
<comment type="caution">
    <text evidence="2">The sequence shown here is derived from an EMBL/GenBank/DDBJ whole genome shotgun (WGS) entry which is preliminary data.</text>
</comment>
<protein>
    <submittedName>
        <fullName evidence="2">Uncharacterized protein</fullName>
    </submittedName>
</protein>
<reference evidence="2" key="1">
    <citation type="journal article" date="2020" name="Fungal Divers.">
        <title>Resolving the Mortierellaceae phylogeny through synthesis of multi-gene phylogenetics and phylogenomics.</title>
        <authorList>
            <person name="Vandepol N."/>
            <person name="Liber J."/>
            <person name="Desiro A."/>
            <person name="Na H."/>
            <person name="Kennedy M."/>
            <person name="Barry K."/>
            <person name="Grigoriev I.V."/>
            <person name="Miller A.N."/>
            <person name="O'Donnell K."/>
            <person name="Stajich J.E."/>
            <person name="Bonito G."/>
        </authorList>
    </citation>
    <scope>NUCLEOTIDE SEQUENCE</scope>
    <source>
        <strain evidence="2">NVP1</strain>
    </source>
</reference>
<feature type="signal peptide" evidence="1">
    <location>
        <begin position="1"/>
        <end position="24"/>
    </location>
</feature>
<dbReference type="EMBL" id="JAAAUY010000070">
    <property type="protein sequence ID" value="KAF9336139.1"/>
    <property type="molecule type" value="Genomic_DNA"/>
</dbReference>
<proteinExistence type="predicted"/>
<dbReference type="AlphaFoldDB" id="A0A9P5SUY1"/>
<sequence length="197" mass="21620">MVHLSFIAVAALAIVSSLAPSAEACEGQCKMYPTKFLYEKYAPMIQERLASLPVDDRNRVAPKVSDILGKLGGLNGVIAETIFSRFHKTCRQRPPHRSPDEVCGSAKSIACFAPWGHSMGIFDSVHAAVVKTLEGAFGGERSQVHQALVIDIRKACPRQCGGWVEPFQTLMLKWEQTEHQSAYGNRTPNCSKGSLLY</sequence>